<keyword evidence="8 9" id="KW-0472">Membrane</keyword>
<dbReference type="PANTHER" id="PTHR30433:SF2">
    <property type="entry name" value="MOTILITY PROTEIN A"/>
    <property type="match status" value="1"/>
</dbReference>
<keyword evidence="3" id="KW-0813">Transport</keyword>
<evidence type="ECO:0000256" key="5">
    <source>
        <dbReference type="ARBA" id="ARBA00022692"/>
    </source>
</evidence>
<evidence type="ECO:0000256" key="6">
    <source>
        <dbReference type="ARBA" id="ARBA00022779"/>
    </source>
</evidence>
<evidence type="ECO:0000256" key="9">
    <source>
        <dbReference type="SAM" id="Phobius"/>
    </source>
</evidence>
<evidence type="ECO:0000256" key="2">
    <source>
        <dbReference type="ARBA" id="ARBA00008038"/>
    </source>
</evidence>
<evidence type="ECO:0000313" key="11">
    <source>
        <dbReference type="EMBL" id="PLW86121.1"/>
    </source>
</evidence>
<proteinExistence type="inferred from homology"/>
<dbReference type="RefSeq" id="WP_066057778.1">
    <property type="nucleotide sequence ID" value="NZ_CP019450.1"/>
</dbReference>
<dbReference type="KEGG" id="hja:BST95_07605"/>
<evidence type="ECO:0000259" key="10">
    <source>
        <dbReference type="Pfam" id="PF01618"/>
    </source>
</evidence>
<keyword evidence="11" id="KW-0966">Cell projection</keyword>
<accession>A0AAP8ME43</accession>
<dbReference type="AlphaFoldDB" id="A0AAP8ME43"/>
<dbReference type="GO" id="GO:0071978">
    <property type="term" value="P:bacterial-type flagellum-dependent swarming motility"/>
    <property type="evidence" value="ECO:0007669"/>
    <property type="project" value="InterPro"/>
</dbReference>
<gene>
    <name evidence="11" type="ORF">C0029_06640</name>
</gene>
<keyword evidence="4" id="KW-1003">Cell membrane</keyword>
<comment type="subcellular location">
    <subcellularLocation>
        <location evidence="1">Cell membrane</location>
        <topology evidence="1">Multi-pass membrane protein</topology>
    </subcellularLocation>
</comment>
<comment type="similarity">
    <text evidence="2">Belongs to the MotA family.</text>
</comment>
<sequence length="262" mass="27945">MDSATLIGMVGAVIVVALAIGLGGSAATFINLPALLIVLVGTLFVVMMKFSLHDCLNAFSVASRAFKYRLVPPQEQVDTLVEMSKLSRKEGMLALERLEIDDPYLADAVVMLVDGMDRASVEARMSKLSQQTADRHSWGAEVFYAAADVAPAMGMIGTLIGLVQMLSNMDDPKSIGPAMAVALLTTLYGAVLANVFAKPIGDKLSLRKDEEARSNALSLDGILAIQDGLNYRIVETLLAVYLKPQPQGEETEEVAEASRAAA</sequence>
<evidence type="ECO:0000256" key="8">
    <source>
        <dbReference type="ARBA" id="ARBA00023136"/>
    </source>
</evidence>
<feature type="domain" description="MotA/TolQ/ExbB proton channel" evidence="10">
    <location>
        <begin position="99"/>
        <end position="212"/>
    </location>
</feature>
<organism evidence="11 12">
    <name type="scientific">Halioglobus japonicus</name>
    <dbReference type="NCBI Taxonomy" id="930805"/>
    <lineage>
        <taxon>Bacteria</taxon>
        <taxon>Pseudomonadati</taxon>
        <taxon>Pseudomonadota</taxon>
        <taxon>Gammaproteobacteria</taxon>
        <taxon>Cellvibrionales</taxon>
        <taxon>Halieaceae</taxon>
        <taxon>Halioglobus</taxon>
    </lineage>
</organism>
<keyword evidence="5 9" id="KW-0812">Transmembrane</keyword>
<keyword evidence="12" id="KW-1185">Reference proteome</keyword>
<dbReference type="InterPro" id="IPR047055">
    <property type="entry name" value="MotA-like"/>
</dbReference>
<keyword evidence="7 9" id="KW-1133">Transmembrane helix</keyword>
<evidence type="ECO:0000256" key="7">
    <source>
        <dbReference type="ARBA" id="ARBA00022989"/>
    </source>
</evidence>
<dbReference type="PANTHER" id="PTHR30433">
    <property type="entry name" value="CHEMOTAXIS PROTEIN MOTA"/>
    <property type="match status" value="1"/>
</dbReference>
<evidence type="ECO:0000313" key="12">
    <source>
        <dbReference type="Proteomes" id="UP000235162"/>
    </source>
</evidence>
<dbReference type="InterPro" id="IPR002898">
    <property type="entry name" value="MotA_ExbB_proton_chnl"/>
</dbReference>
<dbReference type="EMBL" id="PKUR01000002">
    <property type="protein sequence ID" value="PLW86121.1"/>
    <property type="molecule type" value="Genomic_DNA"/>
</dbReference>
<dbReference type="Pfam" id="PF01618">
    <property type="entry name" value="MotA_ExbB"/>
    <property type="match status" value="1"/>
</dbReference>
<dbReference type="GO" id="GO:0005886">
    <property type="term" value="C:plasma membrane"/>
    <property type="evidence" value="ECO:0007669"/>
    <property type="project" value="UniProtKB-SubCell"/>
</dbReference>
<comment type="caution">
    <text evidence="11">The sequence shown here is derived from an EMBL/GenBank/DDBJ whole genome shotgun (WGS) entry which is preliminary data.</text>
</comment>
<name>A0AAP8ME43_9GAMM</name>
<dbReference type="Proteomes" id="UP000235162">
    <property type="component" value="Unassembled WGS sequence"/>
</dbReference>
<reference evidence="11 12" key="1">
    <citation type="submission" date="2018-01" db="EMBL/GenBank/DDBJ databases">
        <title>The draft genome sequence of Halioglobus japonicus S1-36.</title>
        <authorList>
            <person name="Du Z.-J."/>
            <person name="Shi M.-J."/>
        </authorList>
    </citation>
    <scope>NUCLEOTIDE SEQUENCE [LARGE SCALE GENOMIC DNA]</scope>
    <source>
        <strain evidence="11 12">S1-36</strain>
    </source>
</reference>
<feature type="transmembrane region" description="Helical" evidence="9">
    <location>
        <begin position="29"/>
        <end position="47"/>
    </location>
</feature>
<feature type="transmembrane region" description="Helical" evidence="9">
    <location>
        <begin position="175"/>
        <end position="197"/>
    </location>
</feature>
<dbReference type="InterPro" id="IPR000540">
    <property type="entry name" value="Flag_MotA_CS"/>
</dbReference>
<evidence type="ECO:0000256" key="4">
    <source>
        <dbReference type="ARBA" id="ARBA00022475"/>
    </source>
</evidence>
<evidence type="ECO:0000256" key="1">
    <source>
        <dbReference type="ARBA" id="ARBA00004651"/>
    </source>
</evidence>
<dbReference type="PROSITE" id="PS01307">
    <property type="entry name" value="MOTA"/>
    <property type="match status" value="1"/>
</dbReference>
<evidence type="ECO:0000256" key="3">
    <source>
        <dbReference type="ARBA" id="ARBA00022448"/>
    </source>
</evidence>
<dbReference type="GO" id="GO:0006935">
    <property type="term" value="P:chemotaxis"/>
    <property type="evidence" value="ECO:0007669"/>
    <property type="project" value="InterPro"/>
</dbReference>
<feature type="transmembrane region" description="Helical" evidence="9">
    <location>
        <begin position="142"/>
        <end position="163"/>
    </location>
</feature>
<keyword evidence="11" id="KW-0282">Flagellum</keyword>
<keyword evidence="11" id="KW-0969">Cilium</keyword>
<protein>
    <submittedName>
        <fullName evidence="11">Flagellar motor protein PomA</fullName>
    </submittedName>
</protein>
<keyword evidence="6" id="KW-0283">Flagellar rotation</keyword>